<dbReference type="EMBL" id="QSGO01000002">
    <property type="protein sequence ID" value="RHB37655.1"/>
    <property type="molecule type" value="Genomic_DNA"/>
</dbReference>
<dbReference type="Pfam" id="PF05448">
    <property type="entry name" value="AXE1"/>
    <property type="match status" value="1"/>
</dbReference>
<feature type="chain" id="PRO_5019521222" evidence="2">
    <location>
        <begin position="24"/>
        <end position="433"/>
    </location>
</feature>
<dbReference type="RefSeq" id="WP_122200877.1">
    <property type="nucleotide sequence ID" value="NZ_CABJFV010000002.1"/>
</dbReference>
<organism evidence="4 5">
    <name type="scientific">Bacteroides nordii</name>
    <dbReference type="NCBI Taxonomy" id="291645"/>
    <lineage>
        <taxon>Bacteria</taxon>
        <taxon>Pseudomonadati</taxon>
        <taxon>Bacteroidota</taxon>
        <taxon>Bacteroidia</taxon>
        <taxon>Bacteroidales</taxon>
        <taxon>Bacteroidaceae</taxon>
        <taxon>Bacteroides</taxon>
    </lineage>
</organism>
<dbReference type="Gene3D" id="3.40.50.1820">
    <property type="entry name" value="alpha/beta hydrolase"/>
    <property type="match status" value="1"/>
</dbReference>
<keyword evidence="2" id="KW-0732">Signal</keyword>
<dbReference type="InterPro" id="IPR008391">
    <property type="entry name" value="AXE1_dom"/>
</dbReference>
<feature type="domain" description="Acetyl xylan esterase" evidence="3">
    <location>
        <begin position="130"/>
        <end position="415"/>
    </location>
</feature>
<sequence length="433" mass="48609">MNQKSILLILTLLYCHVASFAQKTNIKDYVHIEITPDHDDWTYRTGEQASFTIRVIRGNIMLKNIPLIYEIGPEKLPPNQTGSSDLKNGSFKVKAGTMKTPGFITCLCRTEVDGITYSNYVNIGFSPEKLKPTTTLPEDFTKFWERAKAETASIPMEPLITLLPEQCTPETNVYHVRLQHYQKGSYFYGILCIPKKPGRYPAVLRVPGAGVKKQPAEMTLAEKGMITLAIGIHGIPQTLPDNLYANLSKGVLNNYAFYNLDSKDHYYYRRVYTGCIRALDFLCSLPEYDGENLGVIGGSQGGALAMVTAGLDSRVKALVAFYPALCDVTGYLHGRAGGWPAMFAPQNQLLNNKPEKIETSRYYDVVNFARFIQAPGYYSWGYNDPTCPPTSTFSAYNVITAPKQLFIAHDTGHWRTKEQDIVTDNWFCKQLIK</sequence>
<dbReference type="InterPro" id="IPR029058">
    <property type="entry name" value="AB_hydrolase_fold"/>
</dbReference>
<dbReference type="GO" id="GO:0005976">
    <property type="term" value="P:polysaccharide metabolic process"/>
    <property type="evidence" value="ECO:0007669"/>
    <property type="project" value="TreeGrafter"/>
</dbReference>
<dbReference type="SUPFAM" id="SSF53474">
    <property type="entry name" value="alpha/beta-Hydrolases"/>
    <property type="match status" value="1"/>
</dbReference>
<gene>
    <name evidence="4" type="ORF">DW888_03540</name>
</gene>
<evidence type="ECO:0000313" key="5">
    <source>
        <dbReference type="Proteomes" id="UP000284379"/>
    </source>
</evidence>
<evidence type="ECO:0000259" key="3">
    <source>
        <dbReference type="Pfam" id="PF05448"/>
    </source>
</evidence>
<protein>
    <submittedName>
        <fullName evidence="4">Acetylxylan esterase</fullName>
    </submittedName>
</protein>
<feature type="active site" description="Charge relay system" evidence="1">
    <location>
        <position position="413"/>
    </location>
</feature>
<dbReference type="PANTHER" id="PTHR40111">
    <property type="entry name" value="CEPHALOSPORIN-C DEACETYLASE"/>
    <property type="match status" value="1"/>
</dbReference>
<proteinExistence type="predicted"/>
<name>A0A413VVK5_9BACE</name>
<dbReference type="GO" id="GO:0052689">
    <property type="term" value="F:carboxylic ester hydrolase activity"/>
    <property type="evidence" value="ECO:0007669"/>
    <property type="project" value="TreeGrafter"/>
</dbReference>
<evidence type="ECO:0000256" key="1">
    <source>
        <dbReference type="PIRSR" id="PIRSR639069-1"/>
    </source>
</evidence>
<feature type="signal peptide" evidence="2">
    <location>
        <begin position="1"/>
        <end position="23"/>
    </location>
</feature>
<reference evidence="4 5" key="1">
    <citation type="submission" date="2018-08" db="EMBL/GenBank/DDBJ databases">
        <title>A genome reference for cultivated species of the human gut microbiota.</title>
        <authorList>
            <person name="Zou Y."/>
            <person name="Xue W."/>
            <person name="Luo G."/>
        </authorList>
    </citation>
    <scope>NUCLEOTIDE SEQUENCE [LARGE SCALE GENOMIC DNA]</scope>
    <source>
        <strain evidence="4 5">AM40-30BH</strain>
    </source>
</reference>
<accession>A0A413VVK5</accession>
<dbReference type="AlphaFoldDB" id="A0A413VVK5"/>
<evidence type="ECO:0000256" key="2">
    <source>
        <dbReference type="SAM" id="SignalP"/>
    </source>
</evidence>
<dbReference type="Proteomes" id="UP000284379">
    <property type="component" value="Unassembled WGS sequence"/>
</dbReference>
<comment type="caution">
    <text evidence="4">The sequence shown here is derived from an EMBL/GenBank/DDBJ whole genome shotgun (WGS) entry which is preliminary data.</text>
</comment>
<feature type="active site" description="Charge relay system" evidence="1">
    <location>
        <position position="384"/>
    </location>
</feature>
<evidence type="ECO:0000313" key="4">
    <source>
        <dbReference type="EMBL" id="RHB37655.1"/>
    </source>
</evidence>
<dbReference type="InterPro" id="IPR039069">
    <property type="entry name" value="CE7"/>
</dbReference>
<dbReference type="PANTHER" id="PTHR40111:SF1">
    <property type="entry name" value="CEPHALOSPORIN-C DEACETYLASE"/>
    <property type="match status" value="1"/>
</dbReference>
<feature type="active site" description="Nucleophile" evidence="1">
    <location>
        <position position="299"/>
    </location>
</feature>